<accession>A0ACB0Y2Z8</accession>
<keyword evidence="2" id="KW-1185">Reference proteome</keyword>
<sequence>MIEFYFKFSFIYFLFSFFSDLKFILLATFPLKTQMSEKKYEEGVDPITFFREQCALEKKAINLKEILETCNERVRANPDSGESCHMEMTDYVHFLDHCAMPKAFKHLK</sequence>
<protein>
    <submittedName>
        <fullName evidence="1">Uncharacterized protein</fullName>
    </submittedName>
</protein>
<comment type="caution">
    <text evidence="1">The sequence shown here is derived from an EMBL/GenBank/DDBJ whole genome shotgun (WGS) entry which is preliminary data.</text>
</comment>
<dbReference type="Proteomes" id="UP001497535">
    <property type="component" value="Unassembled WGS sequence"/>
</dbReference>
<proteinExistence type="predicted"/>
<name>A0ACB0Y2Z8_MELEN</name>
<evidence type="ECO:0000313" key="2">
    <source>
        <dbReference type="Proteomes" id="UP001497535"/>
    </source>
</evidence>
<gene>
    <name evidence="1" type="ORF">MENTE1834_LOCUS6997</name>
</gene>
<evidence type="ECO:0000313" key="1">
    <source>
        <dbReference type="EMBL" id="CAK5029715.1"/>
    </source>
</evidence>
<dbReference type="EMBL" id="CAVMJV010000005">
    <property type="protein sequence ID" value="CAK5029715.1"/>
    <property type="molecule type" value="Genomic_DNA"/>
</dbReference>
<organism evidence="1 2">
    <name type="scientific">Meloidogyne enterolobii</name>
    <name type="common">Root-knot nematode worm</name>
    <name type="synonym">Meloidogyne mayaguensis</name>
    <dbReference type="NCBI Taxonomy" id="390850"/>
    <lineage>
        <taxon>Eukaryota</taxon>
        <taxon>Metazoa</taxon>
        <taxon>Ecdysozoa</taxon>
        <taxon>Nematoda</taxon>
        <taxon>Chromadorea</taxon>
        <taxon>Rhabditida</taxon>
        <taxon>Tylenchina</taxon>
        <taxon>Tylenchomorpha</taxon>
        <taxon>Tylenchoidea</taxon>
        <taxon>Meloidogynidae</taxon>
        <taxon>Meloidogyninae</taxon>
        <taxon>Meloidogyne</taxon>
    </lineage>
</organism>
<reference evidence="1" key="1">
    <citation type="submission" date="2023-11" db="EMBL/GenBank/DDBJ databases">
        <authorList>
            <person name="Poullet M."/>
        </authorList>
    </citation>
    <scope>NUCLEOTIDE SEQUENCE</scope>
    <source>
        <strain evidence="1">E1834</strain>
    </source>
</reference>